<feature type="domain" description="F-box" evidence="1">
    <location>
        <begin position="41"/>
        <end position="103"/>
    </location>
</feature>
<organism evidence="2 3">
    <name type="scientific">Meripilus lineatus</name>
    <dbReference type="NCBI Taxonomy" id="2056292"/>
    <lineage>
        <taxon>Eukaryota</taxon>
        <taxon>Fungi</taxon>
        <taxon>Dikarya</taxon>
        <taxon>Basidiomycota</taxon>
        <taxon>Agaricomycotina</taxon>
        <taxon>Agaricomycetes</taxon>
        <taxon>Polyporales</taxon>
        <taxon>Meripilaceae</taxon>
        <taxon>Meripilus</taxon>
    </lineage>
</organism>
<reference evidence="2" key="1">
    <citation type="submission" date="2022-07" db="EMBL/GenBank/DDBJ databases">
        <title>Genome Sequence of Physisporinus lineatus.</title>
        <authorList>
            <person name="Buettner E."/>
        </authorList>
    </citation>
    <scope>NUCLEOTIDE SEQUENCE</scope>
    <source>
        <strain evidence="2">VT162</strain>
    </source>
</reference>
<dbReference type="PANTHER" id="PTHR38926:SF5">
    <property type="entry name" value="F-BOX AND LEUCINE-RICH REPEAT PROTEIN 6"/>
    <property type="match status" value="1"/>
</dbReference>
<evidence type="ECO:0000313" key="2">
    <source>
        <dbReference type="EMBL" id="KAJ3489863.1"/>
    </source>
</evidence>
<dbReference type="InterPro" id="IPR001810">
    <property type="entry name" value="F-box_dom"/>
</dbReference>
<gene>
    <name evidence="2" type="ORF">NLI96_g1835</name>
</gene>
<evidence type="ECO:0000259" key="1">
    <source>
        <dbReference type="Pfam" id="PF12937"/>
    </source>
</evidence>
<dbReference type="Pfam" id="PF12937">
    <property type="entry name" value="F-box-like"/>
    <property type="match status" value="2"/>
</dbReference>
<dbReference type="Proteomes" id="UP001212997">
    <property type="component" value="Unassembled WGS sequence"/>
</dbReference>
<protein>
    <recommendedName>
        <fullName evidence="1">F-box domain-containing protein</fullName>
    </recommendedName>
</protein>
<keyword evidence="3" id="KW-1185">Reference proteome</keyword>
<evidence type="ECO:0000313" key="3">
    <source>
        <dbReference type="Proteomes" id="UP001212997"/>
    </source>
</evidence>
<dbReference type="PANTHER" id="PTHR38926">
    <property type="entry name" value="F-BOX DOMAIN CONTAINING PROTEIN, EXPRESSED"/>
    <property type="match status" value="1"/>
</dbReference>
<dbReference type="EMBL" id="JANAWD010000037">
    <property type="protein sequence ID" value="KAJ3489863.1"/>
    <property type="molecule type" value="Genomic_DNA"/>
</dbReference>
<accession>A0AAD5YMH1</accession>
<dbReference type="SUPFAM" id="SSF81383">
    <property type="entry name" value="F-box domain"/>
    <property type="match status" value="2"/>
</dbReference>
<dbReference type="Gene3D" id="1.20.1280.50">
    <property type="match status" value="2"/>
</dbReference>
<name>A0AAD5YMH1_9APHY</name>
<feature type="domain" description="F-box" evidence="1">
    <location>
        <begin position="601"/>
        <end position="662"/>
    </location>
</feature>
<proteinExistence type="predicted"/>
<sequence>MPTTFDTASEHKRQALRQKISHHNEQITALIAKLNTFAHTSCLPDEILLRIFLHFRDAHLPVWGSTPLPSTHAPFYRFITVSHVCRHWRKAALNTPSLWDRIAILNNLDCLQTMFERSRSAPLSIEAPPGRLSIGAFGTPRKALSLLSKELHRVQSLSLDIPEKLFEEYSALLASPTPSLSSMYIRCFLSNHAHTSIFQANSSLRLLTRFYVSGLPAKMLHNLDIPSITEFSLHLPDRMGPWDGGGSEDLVKLLSKLPALQSLTLVNAAQGKQDGIQKVPLPNLKYLRIVDSIRHTIWLLTCLQLPSSTQIQTQSKHGREGHELRKLGSALASIYQGGDLRCYTVRFDPSISFLVIEGYNANCPVPGCASDSFASTMPPLLRISISPFAAQGGIHNLLCPLPNVQTAEIRIDGNIFHESLAFKLSEFGEIASAFPSLATLHLSKWPLDSVARLLSRACGAEGQSEHFLRPQTLILQSPIMEASDGPEDDNPRERMVEGLVQTLKERAVQNASIPELRLERCSDMTELMSIKIQVGVHASLDSFKLKADKWPNCILQAPQMRPLGFGPLAQSAREDIWKEIALHRATVVDLTNQLNTLAYTACLPNELLSEIFQQYADLSCESIHDSDSNAVLRPYTFIRVTHVCRHWREVALQTRALWSNIIITHSLLCVETMLSRSRPSAISIQASVGDMESPQGSLKFKALELAIQELERAKVIDLRLPKAWFSLIIEKLGGPAPLLESIALHDPNGCADNYYRVQIDSTKNRLTDVDLCGLAVGDLEQFSSSSLRQLVLKFPSSHCERVLATDLVTTLGSCPRLENLVLVNPIPKIPEPEDVTPRVALPRLQVLNISDLAPHVKWILDSLDVSPDALINVNCTRQQDTGIDWSSLGSSMSAKRSEIDQTYPILAYSVRVFTASSSLLLEGWETEVAPVKTIEDIDDDEIDSPLSIALPTAIPRIQFSAIFRALPLANVVTLYLDEYAFPRETQALLITALSGALPRLINLYLDGWAEASVVVLLAPTTVSDGSQGDQNTLLAFAGLQKMVLRAIKFSITSEHLGQGESSTDDENGEGEDTLADGLRKRQEYHIPLQNLTLEYCIKLRENHVKIIRDVLSETNVQWDGVEQDIRGEWL</sequence>
<comment type="caution">
    <text evidence="2">The sequence shown here is derived from an EMBL/GenBank/DDBJ whole genome shotgun (WGS) entry which is preliminary data.</text>
</comment>
<dbReference type="AlphaFoldDB" id="A0AAD5YMH1"/>
<dbReference type="InterPro" id="IPR036047">
    <property type="entry name" value="F-box-like_dom_sf"/>
</dbReference>